<dbReference type="PANTHER" id="PTHR33885:SF3">
    <property type="entry name" value="PHAGE SHOCK PROTEIN C"/>
    <property type="match status" value="1"/>
</dbReference>
<evidence type="ECO:0000256" key="5">
    <source>
        <dbReference type="ARBA" id="ARBA00023136"/>
    </source>
</evidence>
<name>A0A6J4VRQ7_9BACT</name>
<feature type="transmembrane region" description="Helical" evidence="6">
    <location>
        <begin position="43"/>
        <end position="66"/>
    </location>
</feature>
<evidence type="ECO:0000313" key="8">
    <source>
        <dbReference type="EMBL" id="CAA9586003.1"/>
    </source>
</evidence>
<sequence>MNETIGRDATGRRLTRSRRERMLTGVCGGLAEHLEVDPTLVRILTVALALTTGPVIPVAYVALALIMPAAPDEARGPQGPVAAQPF</sequence>
<dbReference type="EMBL" id="CADCWM010000973">
    <property type="protein sequence ID" value="CAA9586003.1"/>
    <property type="molecule type" value="Genomic_DNA"/>
</dbReference>
<comment type="subcellular location">
    <subcellularLocation>
        <location evidence="1">Cell membrane</location>
        <topology evidence="1">Single-pass membrane protein</topology>
    </subcellularLocation>
</comment>
<dbReference type="InterPro" id="IPR052027">
    <property type="entry name" value="PspC"/>
</dbReference>
<evidence type="ECO:0000256" key="6">
    <source>
        <dbReference type="SAM" id="Phobius"/>
    </source>
</evidence>
<reference evidence="8" key="1">
    <citation type="submission" date="2020-02" db="EMBL/GenBank/DDBJ databases">
        <authorList>
            <person name="Meier V. D."/>
        </authorList>
    </citation>
    <scope>NUCLEOTIDE SEQUENCE</scope>
    <source>
        <strain evidence="8">AVDCRST_MAG88</strain>
    </source>
</reference>
<keyword evidence="4 6" id="KW-1133">Transmembrane helix</keyword>
<dbReference type="InterPro" id="IPR007168">
    <property type="entry name" value="Phageshock_PspC_N"/>
</dbReference>
<organism evidence="8">
    <name type="scientific">uncultured Thermomicrobiales bacterium</name>
    <dbReference type="NCBI Taxonomy" id="1645740"/>
    <lineage>
        <taxon>Bacteria</taxon>
        <taxon>Pseudomonadati</taxon>
        <taxon>Thermomicrobiota</taxon>
        <taxon>Thermomicrobia</taxon>
        <taxon>Thermomicrobiales</taxon>
        <taxon>environmental samples</taxon>
    </lineage>
</organism>
<evidence type="ECO:0000259" key="7">
    <source>
        <dbReference type="Pfam" id="PF04024"/>
    </source>
</evidence>
<accession>A0A6J4VRQ7</accession>
<gene>
    <name evidence="8" type="ORF">AVDCRST_MAG88-3949</name>
</gene>
<keyword evidence="3 6" id="KW-0812">Transmembrane</keyword>
<keyword evidence="2" id="KW-1003">Cell membrane</keyword>
<proteinExistence type="predicted"/>
<evidence type="ECO:0000256" key="3">
    <source>
        <dbReference type="ARBA" id="ARBA00022692"/>
    </source>
</evidence>
<dbReference type="AlphaFoldDB" id="A0A6J4VRQ7"/>
<evidence type="ECO:0000256" key="1">
    <source>
        <dbReference type="ARBA" id="ARBA00004162"/>
    </source>
</evidence>
<evidence type="ECO:0000256" key="2">
    <source>
        <dbReference type="ARBA" id="ARBA00022475"/>
    </source>
</evidence>
<dbReference type="PANTHER" id="PTHR33885">
    <property type="entry name" value="PHAGE SHOCK PROTEIN C"/>
    <property type="match status" value="1"/>
</dbReference>
<feature type="domain" description="Phage shock protein PspC N-terminal" evidence="7">
    <location>
        <begin position="12"/>
        <end position="69"/>
    </location>
</feature>
<evidence type="ECO:0000256" key="4">
    <source>
        <dbReference type="ARBA" id="ARBA00022989"/>
    </source>
</evidence>
<dbReference type="Pfam" id="PF04024">
    <property type="entry name" value="PspC"/>
    <property type="match status" value="1"/>
</dbReference>
<protein>
    <recommendedName>
        <fullName evidence="7">Phage shock protein PspC N-terminal domain-containing protein</fullName>
    </recommendedName>
</protein>
<dbReference type="GO" id="GO:0005886">
    <property type="term" value="C:plasma membrane"/>
    <property type="evidence" value="ECO:0007669"/>
    <property type="project" value="UniProtKB-SubCell"/>
</dbReference>
<keyword evidence="5 6" id="KW-0472">Membrane</keyword>